<reference evidence="1" key="2">
    <citation type="submission" date="2021-03" db="EMBL/GenBank/DDBJ databases">
        <authorList>
            <person name="Alouane T."/>
            <person name="Langin T."/>
            <person name="Bonhomme L."/>
        </authorList>
    </citation>
    <scope>NUCLEOTIDE SEQUENCE</scope>
    <source>
        <strain evidence="1">MDC_Fg202</strain>
    </source>
</reference>
<dbReference type="Proteomes" id="UP000746612">
    <property type="component" value="Unassembled WGS sequence"/>
</dbReference>
<proteinExistence type="predicted"/>
<organism evidence="2">
    <name type="scientific">Gibberella zeae</name>
    <name type="common">Wheat head blight fungus</name>
    <name type="synonym">Fusarium graminearum</name>
    <dbReference type="NCBI Taxonomy" id="5518"/>
    <lineage>
        <taxon>Eukaryota</taxon>
        <taxon>Fungi</taxon>
        <taxon>Dikarya</taxon>
        <taxon>Ascomycota</taxon>
        <taxon>Pezizomycotina</taxon>
        <taxon>Sordariomycetes</taxon>
        <taxon>Hypocreomycetidae</taxon>
        <taxon>Hypocreales</taxon>
        <taxon>Nectriaceae</taxon>
        <taxon>Fusarium</taxon>
    </lineage>
</organism>
<evidence type="ECO:0000313" key="1">
    <source>
        <dbReference type="EMBL" id="CAG1975773.1"/>
    </source>
</evidence>
<accession>A0A4E9E2Y4</accession>
<sequence>MAAPSHLCRAGSSYLVSHAMLTGQLYCPQIDWSIYDDWNKSFYREYACRSLMLDPTQQLTKRCDCLLMPGLSPGMSRNNTVNPPSFMFSHYALVQFGFYILLLEDEVLSKIITRRGSVISRIVFINDSGELGAKLLHPDLETVDLVHMYLAGKQGHVVEKVIWSCNL</sequence>
<name>A0A4E9E2Y4_GIBZA</name>
<reference evidence="2" key="1">
    <citation type="submission" date="2019-04" db="EMBL/GenBank/DDBJ databases">
        <authorList>
            <person name="Melise S."/>
            <person name="Noan J."/>
            <person name="Okalmin O."/>
        </authorList>
    </citation>
    <scope>NUCLEOTIDE SEQUENCE</scope>
    <source>
        <strain evidence="2">FN9</strain>
    </source>
</reference>
<dbReference type="AlphaFoldDB" id="A0A4E9E2Y4"/>
<evidence type="ECO:0000313" key="2">
    <source>
        <dbReference type="EMBL" id="VIO51741.1"/>
    </source>
</evidence>
<dbReference type="EMBL" id="CAAKMV010000011">
    <property type="protein sequence ID" value="VIO51741.1"/>
    <property type="molecule type" value="Genomic_DNA"/>
</dbReference>
<dbReference type="EMBL" id="CAJPIJ010000104">
    <property type="protein sequence ID" value="CAG1975773.1"/>
    <property type="molecule type" value="Genomic_DNA"/>
</dbReference>
<protein>
    <submittedName>
        <fullName evidence="2">Uncharacterized protein</fullName>
    </submittedName>
</protein>
<gene>
    <name evidence="2" type="ORF">FUG_LOCUS513</name>
    <name evidence="1" type="ORF">MDCFG202_LOCUS142638</name>
</gene>